<dbReference type="EMBL" id="FOKI01000013">
    <property type="protein sequence ID" value="SFB13037.1"/>
    <property type="molecule type" value="Genomic_DNA"/>
</dbReference>
<organism evidence="2 3">
    <name type="scientific">Clostridium frigidicarnis</name>
    <dbReference type="NCBI Taxonomy" id="84698"/>
    <lineage>
        <taxon>Bacteria</taxon>
        <taxon>Bacillati</taxon>
        <taxon>Bacillota</taxon>
        <taxon>Clostridia</taxon>
        <taxon>Eubacteriales</taxon>
        <taxon>Clostridiaceae</taxon>
        <taxon>Clostridium</taxon>
    </lineage>
</organism>
<dbReference type="Proteomes" id="UP000198619">
    <property type="component" value="Unassembled WGS sequence"/>
</dbReference>
<dbReference type="GO" id="GO:0016874">
    <property type="term" value="F:ligase activity"/>
    <property type="evidence" value="ECO:0007669"/>
    <property type="project" value="UniProtKB-KW"/>
</dbReference>
<dbReference type="InterPro" id="IPR042099">
    <property type="entry name" value="ANL_N_sf"/>
</dbReference>
<dbReference type="Gene3D" id="3.40.50.12780">
    <property type="entry name" value="N-terminal domain of ligase-like"/>
    <property type="match status" value="1"/>
</dbReference>
<evidence type="ECO:0000313" key="3">
    <source>
        <dbReference type="Proteomes" id="UP000198619"/>
    </source>
</evidence>
<dbReference type="RefSeq" id="WP_090041039.1">
    <property type="nucleotide sequence ID" value="NZ_FOKI01000013.1"/>
</dbReference>
<dbReference type="OrthoDB" id="580775at2"/>
<name>A0A1I0YJG6_9CLOT</name>
<evidence type="ECO:0000313" key="2">
    <source>
        <dbReference type="EMBL" id="SFB13037.1"/>
    </source>
</evidence>
<dbReference type="STRING" id="84698.SAMN04488528_101363"/>
<dbReference type="GO" id="GO:0008218">
    <property type="term" value="P:bioluminescence"/>
    <property type="evidence" value="ECO:0007669"/>
    <property type="project" value="InterPro"/>
</dbReference>
<dbReference type="InterPro" id="IPR016161">
    <property type="entry name" value="Ald_DH/histidinol_DH"/>
</dbReference>
<protein>
    <submittedName>
        <fullName evidence="2">Phenylacetate-coenzyme A ligase PaaK, adenylate-forming domain family</fullName>
    </submittedName>
</protein>
<accession>A0A1I0YJG6</accession>
<keyword evidence="1" id="KW-0521">NADP</keyword>
<dbReference type="PANTHER" id="PTHR43845">
    <property type="entry name" value="BLR5969 PROTEIN"/>
    <property type="match status" value="1"/>
</dbReference>
<dbReference type="Gene3D" id="3.30.300.30">
    <property type="match status" value="1"/>
</dbReference>
<sequence>METFTHYLFGEKFNIGKELNEELARKYFNRKVLEEKSREFENTPIDRIFYILQETAIKICDRQGIYFKRIMDELPKALNYSYEMVETALDMLPDILSVKTLKERLKPLGDYKVLDNFVKEDYTKKVVPLGSVLHVCAGNIFLGSIDSLVLGLITKNINVLKVSSDDLIFPVIFYEALKEADEDNIITDYISITYWNHHNKTIDNIVKENFDGILLFGGEDAVISYKDGLSYRSELYAFGPKISFGVVSKNLNINELREAAKGFSTDIVFWEQRACTSCQNIFIEEDENTDKFIKFLFEALEEKAIEFPQNNLDINSSVEIRKERELGKWVEFKGDGKVLEGKNGSHTIIVSSSNNLKTSPLNRTIYVNKIRSYKELEKSNLRELSYYMSTAAIAFKGIQSVIDDLVKTGVKRFCKPGTMSTAGDAEKPHDGLYLPYLLVRFINIEDLDSSKLGIEYLNEEDKDKMILWKLNNLIYKSLESPFYKEIYKDIKLPINTLEEFKKLPVLTKDHIYENGIDSGNSMVTDKLSNAYIFSAGGTTGKMKYVAYSNEEFKKSKKVFGSGFKALGINENDVVANYMKSGALWTAFSAVNDGLEETGCRILSLTANQPEKETIEYLKIFKPNVIMGLPGNLILLAQEVNKIKENIKFEKIYYGGEHLSDKAREYIKKTFKAEIIASLGYAAVEIGPIGFQCPYCKDKEFHVCDEWAYLECSEDGEALVTALERNLNPIIKYKLGDKIEVLENKCACGRTSKKFKLLGRSDDVIRFNVSDLHLSEVYESLKYVKGASSNFQIKVDNLNENRAITFRVEKEDYSHIDAVKLKGKILSSLMDRCKCICEDKKLNLLEKIDIEVIEPNTIKRVGRTGKLKRIVDNRI</sequence>
<keyword evidence="3" id="KW-1185">Reference proteome</keyword>
<dbReference type="GO" id="GO:0003995">
    <property type="term" value="F:acyl-CoA dehydrogenase activity"/>
    <property type="evidence" value="ECO:0007669"/>
    <property type="project" value="InterPro"/>
</dbReference>
<dbReference type="InterPro" id="IPR045851">
    <property type="entry name" value="AMP-bd_C_sf"/>
</dbReference>
<dbReference type="SUPFAM" id="SSF56801">
    <property type="entry name" value="Acetyl-CoA synthetase-like"/>
    <property type="match status" value="1"/>
</dbReference>
<dbReference type="AlphaFoldDB" id="A0A1I0YJG6"/>
<keyword evidence="2" id="KW-0436">Ligase</keyword>
<dbReference type="InterPro" id="IPR008670">
    <property type="entry name" value="CoA_reduct_LuxC"/>
</dbReference>
<proteinExistence type="predicted"/>
<dbReference type="Pfam" id="PF05893">
    <property type="entry name" value="LuxC"/>
    <property type="match status" value="1"/>
</dbReference>
<evidence type="ECO:0000256" key="1">
    <source>
        <dbReference type="ARBA" id="ARBA00022857"/>
    </source>
</evidence>
<gene>
    <name evidence="2" type="ORF">SAMN04488528_101363</name>
</gene>
<reference evidence="2 3" key="1">
    <citation type="submission" date="2016-10" db="EMBL/GenBank/DDBJ databases">
        <authorList>
            <person name="de Groot N.N."/>
        </authorList>
    </citation>
    <scope>NUCLEOTIDE SEQUENCE [LARGE SCALE GENOMIC DNA]</scope>
    <source>
        <strain evidence="2 3">DSM 12271</strain>
    </source>
</reference>
<dbReference type="PANTHER" id="PTHR43845:SF1">
    <property type="entry name" value="BLR5969 PROTEIN"/>
    <property type="match status" value="1"/>
</dbReference>
<dbReference type="SUPFAM" id="SSF53720">
    <property type="entry name" value="ALDH-like"/>
    <property type="match status" value="1"/>
</dbReference>